<reference evidence="1" key="1">
    <citation type="journal article" date="2014" name="Front. Microbiol.">
        <title>High frequency of phylogenetically diverse reductive dehalogenase-homologous genes in deep subseafloor sedimentary metagenomes.</title>
        <authorList>
            <person name="Kawai M."/>
            <person name="Futagami T."/>
            <person name="Toyoda A."/>
            <person name="Takaki Y."/>
            <person name="Nishi S."/>
            <person name="Hori S."/>
            <person name="Arai W."/>
            <person name="Tsubouchi T."/>
            <person name="Morono Y."/>
            <person name="Uchiyama I."/>
            <person name="Ito T."/>
            <person name="Fujiyama A."/>
            <person name="Inagaki F."/>
            <person name="Takami H."/>
        </authorList>
    </citation>
    <scope>NUCLEOTIDE SEQUENCE</scope>
    <source>
        <strain evidence="1">Expedition CK06-06</strain>
    </source>
</reference>
<protein>
    <submittedName>
        <fullName evidence="1">Uncharacterized protein</fullName>
    </submittedName>
</protein>
<feature type="non-terminal residue" evidence="1">
    <location>
        <position position="33"/>
    </location>
</feature>
<evidence type="ECO:0000313" key="1">
    <source>
        <dbReference type="EMBL" id="GAG50303.1"/>
    </source>
</evidence>
<gene>
    <name evidence="1" type="ORF">S01H1_79093</name>
</gene>
<accession>X0YPB1</accession>
<name>X0YPB1_9ZZZZ</name>
<comment type="caution">
    <text evidence="1">The sequence shown here is derived from an EMBL/GenBank/DDBJ whole genome shotgun (WGS) entry which is preliminary data.</text>
</comment>
<dbReference type="EMBL" id="BARS01053284">
    <property type="protein sequence ID" value="GAG50303.1"/>
    <property type="molecule type" value="Genomic_DNA"/>
</dbReference>
<organism evidence="1">
    <name type="scientific">marine sediment metagenome</name>
    <dbReference type="NCBI Taxonomy" id="412755"/>
    <lineage>
        <taxon>unclassified sequences</taxon>
        <taxon>metagenomes</taxon>
        <taxon>ecological metagenomes</taxon>
    </lineage>
</organism>
<proteinExistence type="predicted"/>
<sequence length="33" mass="3874">MNKVPPDQVPRDYIEWLQRMQATESQEPSASLE</sequence>
<dbReference type="AlphaFoldDB" id="X0YPB1"/>